<dbReference type="EMBL" id="KZ506931">
    <property type="protein sequence ID" value="PKU37915.1"/>
    <property type="molecule type" value="Genomic_DNA"/>
</dbReference>
<dbReference type="Proteomes" id="UP000233556">
    <property type="component" value="Unassembled WGS sequence"/>
</dbReference>
<protein>
    <submittedName>
        <fullName evidence="2">Uncharacterized protein</fullName>
    </submittedName>
</protein>
<keyword evidence="3" id="KW-1185">Reference proteome</keyword>
<feature type="compositionally biased region" description="Basic and acidic residues" evidence="1">
    <location>
        <begin position="52"/>
        <end position="70"/>
    </location>
</feature>
<evidence type="ECO:0000256" key="1">
    <source>
        <dbReference type="SAM" id="MobiDB-lite"/>
    </source>
</evidence>
<name>A0A2I0TVU0_LIMLA</name>
<reference evidence="3" key="2">
    <citation type="submission" date="2017-12" db="EMBL/GenBank/DDBJ databases">
        <title>Genome sequence of the Bar-tailed Godwit (Limosa lapponica baueri).</title>
        <authorList>
            <person name="Lima N.C.B."/>
            <person name="Parody-Merino A.M."/>
            <person name="Battley P.F."/>
            <person name="Fidler A.E."/>
            <person name="Prosdocimi F."/>
        </authorList>
    </citation>
    <scope>NUCLEOTIDE SEQUENCE [LARGE SCALE GENOMIC DNA]</scope>
</reference>
<accession>A0A2I0TVU0</accession>
<proteinExistence type="predicted"/>
<organism evidence="2 3">
    <name type="scientific">Limosa lapponica baueri</name>
    <dbReference type="NCBI Taxonomy" id="1758121"/>
    <lineage>
        <taxon>Eukaryota</taxon>
        <taxon>Metazoa</taxon>
        <taxon>Chordata</taxon>
        <taxon>Craniata</taxon>
        <taxon>Vertebrata</taxon>
        <taxon>Euteleostomi</taxon>
        <taxon>Archelosauria</taxon>
        <taxon>Archosauria</taxon>
        <taxon>Dinosauria</taxon>
        <taxon>Saurischia</taxon>
        <taxon>Theropoda</taxon>
        <taxon>Coelurosauria</taxon>
        <taxon>Aves</taxon>
        <taxon>Neognathae</taxon>
        <taxon>Neoaves</taxon>
        <taxon>Charadriiformes</taxon>
        <taxon>Scolopacidae</taxon>
        <taxon>Limosa</taxon>
    </lineage>
</organism>
<gene>
    <name evidence="2" type="ORF">llap_11781</name>
</gene>
<evidence type="ECO:0000313" key="2">
    <source>
        <dbReference type="EMBL" id="PKU37915.1"/>
    </source>
</evidence>
<sequence>MEVADLRQSQGLSRRQEKVAWSVPGVRAEWLHSPGPAVPPHPCLGPAQAEQARVETRGEAPAQREAREEMTTDDTFFEDAKFRNHFPSTTKYLPDMEISDEIMGVTISRNQKCNQVERSRVSPQSCICEIQFVSRVLLHSEHCRLMQDSSRKCQVSAKGGSESSGITLQPKPTCDEGNPPPGVTSGEIRPSLVLDMLKAHISLKIHEFRSVITLRCHKDLHLQATANVMGFSFEFQSEMPLFKD</sequence>
<reference evidence="3" key="1">
    <citation type="submission" date="2017-11" db="EMBL/GenBank/DDBJ databases">
        <authorList>
            <person name="Lima N.C."/>
            <person name="Parody-Merino A.M."/>
            <person name="Battley P.F."/>
            <person name="Fidler A.E."/>
            <person name="Prosdocimi F."/>
        </authorList>
    </citation>
    <scope>NUCLEOTIDE SEQUENCE [LARGE SCALE GENOMIC DNA]</scope>
</reference>
<feature type="region of interest" description="Disordered" evidence="1">
    <location>
        <begin position="32"/>
        <end position="71"/>
    </location>
</feature>
<feature type="region of interest" description="Disordered" evidence="1">
    <location>
        <begin position="156"/>
        <end position="187"/>
    </location>
</feature>
<evidence type="ECO:0000313" key="3">
    <source>
        <dbReference type="Proteomes" id="UP000233556"/>
    </source>
</evidence>
<dbReference type="AlphaFoldDB" id="A0A2I0TVU0"/>